<keyword evidence="1" id="KW-0521">NADP</keyword>
<dbReference type="PANTHER" id="PTHR42808">
    <property type="entry name" value="HYDROXYSTEROID DEHYDROGENASE-LIKE PROTEIN 2"/>
    <property type="match status" value="1"/>
</dbReference>
<evidence type="ECO:0000313" key="3">
    <source>
        <dbReference type="Proteomes" id="UP000029725"/>
    </source>
</evidence>
<dbReference type="AlphaFoldDB" id="A0A098VVJ6"/>
<reference evidence="2 3" key="1">
    <citation type="submission" date="2014-04" db="EMBL/GenBank/DDBJ databases">
        <title>A new species of microsporidia sheds light on the evolution of extreme parasitism.</title>
        <authorList>
            <person name="Haag K.L."/>
            <person name="James T.Y."/>
            <person name="Larsson R."/>
            <person name="Schaer T.M."/>
            <person name="Refardt D."/>
            <person name="Pombert J.-F."/>
            <person name="Ebert D."/>
        </authorList>
    </citation>
    <scope>NUCLEOTIDE SEQUENCE [LARGE SCALE GENOMIC DNA]</scope>
    <source>
        <strain evidence="2 3">UGP3</strain>
        <tissue evidence="2">Spores</tissue>
    </source>
</reference>
<dbReference type="InterPro" id="IPR020904">
    <property type="entry name" value="Sc_DH/Rdtase_CS"/>
</dbReference>
<comment type="caution">
    <text evidence="2">The sequence shown here is derived from an EMBL/GenBank/DDBJ whole genome shotgun (WGS) entry which is preliminary data.</text>
</comment>
<organism evidence="2 3">
    <name type="scientific">Mitosporidium daphniae</name>
    <dbReference type="NCBI Taxonomy" id="1485682"/>
    <lineage>
        <taxon>Eukaryota</taxon>
        <taxon>Fungi</taxon>
        <taxon>Fungi incertae sedis</taxon>
        <taxon>Microsporidia</taxon>
        <taxon>Mitosporidium</taxon>
    </lineage>
</organism>
<protein>
    <recommendedName>
        <fullName evidence="4">Short chain dehydrogenase</fullName>
    </recommendedName>
</protein>
<dbReference type="InterPro" id="IPR002347">
    <property type="entry name" value="SDR_fam"/>
</dbReference>
<sequence>MSLKGQTVFITGASRGIGKSLALRFAREGANVAIVAKTIEPNPKLPGTIHDTAREVERLGGFSLPVACDIRFEDQIIAAIGATVKRFLLPRIDIVINNASAISLTKVQDTSAKAFDLMNGINVRGTYLVSKHAVPFLKKSRNPHILALCPPISLEKKWFAKHTAYTMSKYGMSMVIMGLSAELQSEVMLCLI</sequence>
<dbReference type="PRINTS" id="PR00081">
    <property type="entry name" value="GDHRDH"/>
</dbReference>
<proteinExistence type="predicted"/>
<dbReference type="GeneID" id="25258125"/>
<dbReference type="NCBIfam" id="NF006133">
    <property type="entry name" value="PRK08278.1"/>
    <property type="match status" value="1"/>
</dbReference>
<gene>
    <name evidence="2" type="ORF">DI09_11p170</name>
</gene>
<dbReference type="VEuPathDB" id="MicrosporidiaDB:DI09_11p170"/>
<dbReference type="OrthoDB" id="5327538at2759"/>
<dbReference type="PROSITE" id="PS00061">
    <property type="entry name" value="ADH_SHORT"/>
    <property type="match status" value="1"/>
</dbReference>
<name>A0A098VVJ6_9MICR</name>
<evidence type="ECO:0000256" key="1">
    <source>
        <dbReference type="ARBA" id="ARBA00022857"/>
    </source>
</evidence>
<dbReference type="Proteomes" id="UP000029725">
    <property type="component" value="Unassembled WGS sequence"/>
</dbReference>
<dbReference type="Pfam" id="PF00106">
    <property type="entry name" value="adh_short"/>
    <property type="match status" value="1"/>
</dbReference>
<dbReference type="RefSeq" id="XP_013239399.1">
    <property type="nucleotide sequence ID" value="XM_013383945.1"/>
</dbReference>
<evidence type="ECO:0000313" key="2">
    <source>
        <dbReference type="EMBL" id="KGG52972.1"/>
    </source>
</evidence>
<accession>A0A098VVJ6</accession>
<dbReference type="InterPro" id="IPR036291">
    <property type="entry name" value="NAD(P)-bd_dom_sf"/>
</dbReference>
<dbReference type="SUPFAM" id="SSF51735">
    <property type="entry name" value="NAD(P)-binding Rossmann-fold domains"/>
    <property type="match status" value="1"/>
</dbReference>
<dbReference type="InterPro" id="IPR051935">
    <property type="entry name" value="HSDL2"/>
</dbReference>
<dbReference type="GO" id="GO:0005739">
    <property type="term" value="C:mitochondrion"/>
    <property type="evidence" value="ECO:0007669"/>
    <property type="project" value="TreeGrafter"/>
</dbReference>
<dbReference type="PANTHER" id="PTHR42808:SF3">
    <property type="entry name" value="HYDROXYSTEROID DEHYDROGENASE-LIKE PROTEIN 2"/>
    <property type="match status" value="1"/>
</dbReference>
<evidence type="ECO:0008006" key="4">
    <source>
        <dbReference type="Google" id="ProtNLM"/>
    </source>
</evidence>
<keyword evidence="3" id="KW-1185">Reference proteome</keyword>
<dbReference type="HOGENOM" id="CLU_010194_2_19_1"/>
<dbReference type="EMBL" id="JMKJ01000022">
    <property type="protein sequence ID" value="KGG52972.1"/>
    <property type="molecule type" value="Genomic_DNA"/>
</dbReference>
<dbReference type="Gene3D" id="3.40.50.720">
    <property type="entry name" value="NAD(P)-binding Rossmann-like Domain"/>
    <property type="match status" value="1"/>
</dbReference>